<proteinExistence type="inferred from homology"/>
<evidence type="ECO:0000256" key="2">
    <source>
        <dbReference type="ARBA" id="ARBA00022801"/>
    </source>
</evidence>
<dbReference type="InterPro" id="IPR006710">
    <property type="entry name" value="Glyco_hydro_43"/>
</dbReference>
<dbReference type="SUPFAM" id="SSF75005">
    <property type="entry name" value="Arabinanase/levansucrase/invertase"/>
    <property type="match status" value="1"/>
</dbReference>
<feature type="active site" description="Proton acceptor" evidence="4">
    <location>
        <position position="35"/>
    </location>
</feature>
<gene>
    <name evidence="7" type="ORF">ID810_11130</name>
</gene>
<dbReference type="InterPro" id="IPR013320">
    <property type="entry name" value="ConA-like_dom_sf"/>
</dbReference>
<evidence type="ECO:0000313" key="7">
    <source>
        <dbReference type="EMBL" id="QPL05252.1"/>
    </source>
</evidence>
<comment type="similarity">
    <text evidence="1 6">Belongs to the glycosyl hydrolase 43 family.</text>
</comment>
<protein>
    <submittedName>
        <fullName evidence="7">Family 43 glycosylhydrolase</fullName>
    </submittedName>
</protein>
<feature type="active site" description="Proton donor" evidence="4">
    <location>
        <position position="194"/>
    </location>
</feature>
<dbReference type="KEGG" id="arep:ID810_11130"/>
<evidence type="ECO:0000256" key="3">
    <source>
        <dbReference type="ARBA" id="ARBA00023295"/>
    </source>
</evidence>
<evidence type="ECO:0000313" key="8">
    <source>
        <dbReference type="Proteomes" id="UP000594637"/>
    </source>
</evidence>
<dbReference type="PANTHER" id="PTHR42812:SF2">
    <property type="entry name" value="XYLOSIDASE_ARABINOSIDASE"/>
    <property type="match status" value="1"/>
</dbReference>
<keyword evidence="3 6" id="KW-0326">Glycosidase</keyword>
<dbReference type="EMBL" id="CP063989">
    <property type="protein sequence ID" value="QPL05252.1"/>
    <property type="molecule type" value="Genomic_DNA"/>
</dbReference>
<keyword evidence="8" id="KW-1185">Reference proteome</keyword>
<dbReference type="Proteomes" id="UP000594637">
    <property type="component" value="Chromosome"/>
</dbReference>
<dbReference type="InterPro" id="IPR051795">
    <property type="entry name" value="Glycosyl_Hydrlase_43"/>
</dbReference>
<dbReference type="CDD" id="cd09002">
    <property type="entry name" value="GH43_XYL-like"/>
    <property type="match status" value="1"/>
</dbReference>
<dbReference type="Gene3D" id="2.115.10.20">
    <property type="entry name" value="Glycosyl hydrolase domain, family 43"/>
    <property type="match status" value="1"/>
</dbReference>
<reference evidence="7 8" key="1">
    <citation type="submission" date="2020-11" db="EMBL/GenBank/DDBJ databases">
        <title>Actinomyces sp. ZJ750.</title>
        <authorList>
            <person name="Zhou J."/>
        </authorList>
    </citation>
    <scope>NUCLEOTIDE SEQUENCE [LARGE SCALE GENOMIC DNA]</scope>
    <source>
        <strain evidence="7 8">ZJ750</strain>
    </source>
</reference>
<dbReference type="InterPro" id="IPR023296">
    <property type="entry name" value="Glyco_hydro_beta-prop_sf"/>
</dbReference>
<dbReference type="GO" id="GO:0004553">
    <property type="term" value="F:hydrolase activity, hydrolyzing O-glycosyl compounds"/>
    <property type="evidence" value="ECO:0007669"/>
    <property type="project" value="InterPro"/>
</dbReference>
<feature type="site" description="Important for catalytic activity, responsible for pKa modulation of the active site Glu and correct orientation of both the proton donor and substrate" evidence="5">
    <location>
        <position position="139"/>
    </location>
</feature>
<dbReference type="PANTHER" id="PTHR42812">
    <property type="entry name" value="BETA-XYLOSIDASE"/>
    <property type="match status" value="1"/>
</dbReference>
<keyword evidence="2 6" id="KW-0378">Hydrolase</keyword>
<dbReference type="GO" id="GO:0005975">
    <property type="term" value="P:carbohydrate metabolic process"/>
    <property type="evidence" value="ECO:0007669"/>
    <property type="project" value="InterPro"/>
</dbReference>
<name>A0A7T0LKE5_9ACTO</name>
<evidence type="ECO:0000256" key="6">
    <source>
        <dbReference type="RuleBase" id="RU361187"/>
    </source>
</evidence>
<dbReference type="AlphaFoldDB" id="A0A7T0LKE5"/>
<accession>A0A7T0LKE5</accession>
<sequence length="510" mass="56147">MSTTPVWGHGIENQRRANLGDGTYRNPVMGGDYPDPTVLRVGERYYMTFSSFESSPAIVLFRSENLVDWEPVGPALKEPWGSVFAMDLVEHEGRFYLYIPFIPTSWSRLDAPTIAVMWTDDIEGDWQGPIDLGIRGYIDPGHAVGDDGERYLFLNGVDRVRLSDDGLATKGPIEHVYDGWHYPGDWVVEAYSLEGPKHVVRDSWHYLVSAVGGTAGPATGHMVIVARSRSIDGPWENMPTNPLLRCTDAAQPWHSRGHGTLLEGPCGQWYVVYHAYEKDAQGLGRQILVEPVDWSEGGWPVARGGDLAEPLPLPGGGTAVRPHGFALSDTLTEPSWGWRWTFDQPGADETERAAFGPEGLLLAGKGEGPASSSPMTLRAPDRSYRVETSVEIVDGETTAGLLLFFNHRLFLGLELAAGRLQAWAGGTRTWGHESLEESVTALELAITKRESIVDMYYRLPGAGEWRHYPLTLECSGYHANTVNDLVSLRPALFAAGDGHARFSGVTYRAL</sequence>
<evidence type="ECO:0000256" key="4">
    <source>
        <dbReference type="PIRSR" id="PIRSR606710-1"/>
    </source>
</evidence>
<dbReference type="Pfam" id="PF04616">
    <property type="entry name" value="Glyco_hydro_43"/>
    <property type="match status" value="1"/>
</dbReference>
<dbReference type="RefSeq" id="WP_166857206.1">
    <property type="nucleotide sequence ID" value="NZ_CP063989.1"/>
</dbReference>
<evidence type="ECO:0000256" key="5">
    <source>
        <dbReference type="PIRSR" id="PIRSR606710-2"/>
    </source>
</evidence>
<organism evidence="7 8">
    <name type="scientific">Actinomyces respiraculi</name>
    <dbReference type="NCBI Taxonomy" id="2744574"/>
    <lineage>
        <taxon>Bacteria</taxon>
        <taxon>Bacillati</taxon>
        <taxon>Actinomycetota</taxon>
        <taxon>Actinomycetes</taxon>
        <taxon>Actinomycetales</taxon>
        <taxon>Actinomycetaceae</taxon>
        <taxon>Actinomyces</taxon>
    </lineage>
</organism>
<dbReference type="SUPFAM" id="SSF49899">
    <property type="entry name" value="Concanavalin A-like lectins/glucanases"/>
    <property type="match status" value="1"/>
</dbReference>
<evidence type="ECO:0000256" key="1">
    <source>
        <dbReference type="ARBA" id="ARBA00009865"/>
    </source>
</evidence>